<dbReference type="SUPFAM" id="SSF49482">
    <property type="entry name" value="Aromatic compound dioxygenase"/>
    <property type="match status" value="1"/>
</dbReference>
<comment type="caution">
    <text evidence="2">The sequence shown here is derived from an EMBL/GenBank/DDBJ whole genome shotgun (WGS) entry which is preliminary data.</text>
</comment>
<evidence type="ECO:0000313" key="3">
    <source>
        <dbReference type="Proteomes" id="UP000248326"/>
    </source>
</evidence>
<dbReference type="Gene3D" id="2.60.130.10">
    <property type="entry name" value="Aromatic compound dioxygenase"/>
    <property type="match status" value="1"/>
</dbReference>
<evidence type="ECO:0000259" key="1">
    <source>
        <dbReference type="Pfam" id="PF00775"/>
    </source>
</evidence>
<dbReference type="PANTHER" id="PTHR34315:SF1">
    <property type="entry name" value="INTRADIOL RING-CLEAVAGE DIOXYGENASES DOMAIN-CONTAINING PROTEIN-RELATED"/>
    <property type="match status" value="1"/>
</dbReference>
<dbReference type="PROSITE" id="PS51318">
    <property type="entry name" value="TAT"/>
    <property type="match status" value="1"/>
</dbReference>
<dbReference type="OrthoDB" id="9805815at2"/>
<feature type="domain" description="Intradiol ring-cleavage dioxygenases" evidence="1">
    <location>
        <begin position="118"/>
        <end position="195"/>
    </location>
</feature>
<gene>
    <name evidence="2" type="ORF">DES52_115136</name>
</gene>
<sequence length="286" mass="30256">MTDRPIILPYPDDEHDQLDDFNDLGLKADLNMLSRAVVDRRRVLSLGMAGIATLVAGSMGLSRAAALAQNAASCVPATPSETAGPYPADGSRASGQSTNVLTRSGIVRSDLHTSLGTKNKAAGVPLTLKMTLVDVNKSCAPLAGYAVYAWHCTADGQYSMYTSDVIGEDYLRGVQATGKDGTLTFTTIFPGCYAGRWPHVHFEVFPTVASATAARSQVLTSQIALPETTCRAVYATPAYGESSRNLTGTSLERDMVFRDGYASQMAKVTGDASKGYIATITVGLAR</sequence>
<organism evidence="2 3">
    <name type="scientific">Deinococcus yavapaiensis KR-236</name>
    <dbReference type="NCBI Taxonomy" id="694435"/>
    <lineage>
        <taxon>Bacteria</taxon>
        <taxon>Thermotogati</taxon>
        <taxon>Deinococcota</taxon>
        <taxon>Deinococci</taxon>
        <taxon>Deinococcales</taxon>
        <taxon>Deinococcaceae</taxon>
        <taxon>Deinococcus</taxon>
    </lineage>
</organism>
<dbReference type="InterPro" id="IPR000627">
    <property type="entry name" value="Intradiol_dOase_C"/>
</dbReference>
<dbReference type="RefSeq" id="WP_110888107.1">
    <property type="nucleotide sequence ID" value="NZ_QJSX01000015.1"/>
</dbReference>
<name>A0A318S305_9DEIO</name>
<keyword evidence="2" id="KW-0560">Oxidoreductase</keyword>
<accession>A0A318S305</accession>
<dbReference type="Pfam" id="PF00775">
    <property type="entry name" value="Dioxygenase_C"/>
    <property type="match status" value="1"/>
</dbReference>
<proteinExistence type="predicted"/>
<keyword evidence="3" id="KW-1185">Reference proteome</keyword>
<dbReference type="GO" id="GO:0016702">
    <property type="term" value="F:oxidoreductase activity, acting on single donors with incorporation of molecular oxygen, incorporation of two atoms of oxygen"/>
    <property type="evidence" value="ECO:0007669"/>
    <property type="project" value="InterPro"/>
</dbReference>
<keyword evidence="2" id="KW-0223">Dioxygenase</keyword>
<dbReference type="PANTHER" id="PTHR34315">
    <property type="match status" value="1"/>
</dbReference>
<reference evidence="2 3" key="1">
    <citation type="submission" date="2018-06" db="EMBL/GenBank/DDBJ databases">
        <title>Genomic Encyclopedia of Type Strains, Phase IV (KMG-IV): sequencing the most valuable type-strain genomes for metagenomic binning, comparative biology and taxonomic classification.</title>
        <authorList>
            <person name="Goeker M."/>
        </authorList>
    </citation>
    <scope>NUCLEOTIDE SEQUENCE [LARGE SCALE GENOMIC DNA]</scope>
    <source>
        <strain evidence="2 3">DSM 18048</strain>
    </source>
</reference>
<dbReference type="InterPro" id="IPR006311">
    <property type="entry name" value="TAT_signal"/>
</dbReference>
<dbReference type="GO" id="GO:0008199">
    <property type="term" value="F:ferric iron binding"/>
    <property type="evidence" value="ECO:0007669"/>
    <property type="project" value="InterPro"/>
</dbReference>
<dbReference type="CDD" id="cd03457">
    <property type="entry name" value="intradiol_dioxygenase_like"/>
    <property type="match status" value="1"/>
</dbReference>
<dbReference type="AlphaFoldDB" id="A0A318S305"/>
<evidence type="ECO:0000313" key="2">
    <source>
        <dbReference type="EMBL" id="PYE51204.1"/>
    </source>
</evidence>
<protein>
    <submittedName>
        <fullName evidence="2">Protocatechuate 3,4-dioxygenase beta subunit</fullName>
    </submittedName>
</protein>
<dbReference type="Proteomes" id="UP000248326">
    <property type="component" value="Unassembled WGS sequence"/>
</dbReference>
<dbReference type="EMBL" id="QJSX01000015">
    <property type="protein sequence ID" value="PYE51204.1"/>
    <property type="molecule type" value="Genomic_DNA"/>
</dbReference>
<dbReference type="InterPro" id="IPR015889">
    <property type="entry name" value="Intradiol_dOase_core"/>
</dbReference>